<accession>A0ABR6ZLR3</accession>
<evidence type="ECO:0000313" key="10">
    <source>
        <dbReference type="Proteomes" id="UP000650424"/>
    </source>
</evidence>
<dbReference type="Gene3D" id="3.90.120.10">
    <property type="entry name" value="DNA Methylase, subunit A, domain 2"/>
    <property type="match status" value="1"/>
</dbReference>
<proteinExistence type="inferred from homology"/>
<dbReference type="PROSITE" id="PS00095">
    <property type="entry name" value="C5_MTASE_2"/>
    <property type="match status" value="1"/>
</dbReference>
<dbReference type="EMBL" id="JACOGF010000002">
    <property type="protein sequence ID" value="MBC3916834.1"/>
    <property type="molecule type" value="Genomic_DNA"/>
</dbReference>
<keyword evidence="5" id="KW-0680">Restriction system</keyword>
<dbReference type="PANTHER" id="PTHR10629">
    <property type="entry name" value="CYTOSINE-SPECIFIC METHYLTRANSFERASE"/>
    <property type="match status" value="1"/>
</dbReference>
<dbReference type="InterPro" id="IPR031303">
    <property type="entry name" value="C5_meth_CS"/>
</dbReference>
<protein>
    <recommendedName>
        <fullName evidence="1">DNA (cytosine-5-)-methyltransferase</fullName>
        <ecNumber evidence="1">2.1.1.37</ecNumber>
    </recommendedName>
</protein>
<dbReference type="PANTHER" id="PTHR10629:SF52">
    <property type="entry name" value="DNA (CYTOSINE-5)-METHYLTRANSFERASE 1"/>
    <property type="match status" value="1"/>
</dbReference>
<feature type="active site" evidence="7">
    <location>
        <position position="72"/>
    </location>
</feature>
<evidence type="ECO:0000256" key="7">
    <source>
        <dbReference type="PROSITE-ProRule" id="PRU01016"/>
    </source>
</evidence>
<dbReference type="SUPFAM" id="SSF53335">
    <property type="entry name" value="S-adenosyl-L-methionine-dependent methyltransferases"/>
    <property type="match status" value="1"/>
</dbReference>
<comment type="caution">
    <text evidence="9">The sequence shown here is derived from an EMBL/GenBank/DDBJ whole genome shotgun (WGS) entry which is preliminary data.</text>
</comment>
<dbReference type="Proteomes" id="UP000650424">
    <property type="component" value="Unassembled WGS sequence"/>
</dbReference>
<evidence type="ECO:0000256" key="2">
    <source>
        <dbReference type="ARBA" id="ARBA00022603"/>
    </source>
</evidence>
<keyword evidence="10" id="KW-1185">Reference proteome</keyword>
<dbReference type="GO" id="GO:0032259">
    <property type="term" value="P:methylation"/>
    <property type="evidence" value="ECO:0007669"/>
    <property type="project" value="UniProtKB-KW"/>
</dbReference>
<evidence type="ECO:0000256" key="5">
    <source>
        <dbReference type="ARBA" id="ARBA00022747"/>
    </source>
</evidence>
<keyword evidence="3 7" id="KW-0808">Transferase</keyword>
<evidence type="ECO:0000256" key="1">
    <source>
        <dbReference type="ARBA" id="ARBA00011975"/>
    </source>
</evidence>
<name>A0ABR6ZLR3_9BURK</name>
<comment type="catalytic activity">
    <reaction evidence="6">
        <text>a 2'-deoxycytidine in DNA + S-adenosyl-L-methionine = a 5-methyl-2'-deoxycytidine in DNA + S-adenosyl-L-homocysteine + H(+)</text>
        <dbReference type="Rhea" id="RHEA:13681"/>
        <dbReference type="Rhea" id="RHEA-COMP:11369"/>
        <dbReference type="Rhea" id="RHEA-COMP:11370"/>
        <dbReference type="ChEBI" id="CHEBI:15378"/>
        <dbReference type="ChEBI" id="CHEBI:57856"/>
        <dbReference type="ChEBI" id="CHEBI:59789"/>
        <dbReference type="ChEBI" id="CHEBI:85452"/>
        <dbReference type="ChEBI" id="CHEBI:85454"/>
        <dbReference type="EC" id="2.1.1.37"/>
    </reaction>
</comment>
<dbReference type="EC" id="2.1.1.37" evidence="1"/>
<dbReference type="InterPro" id="IPR001525">
    <property type="entry name" value="C5_MeTfrase"/>
</dbReference>
<dbReference type="InterPro" id="IPR050390">
    <property type="entry name" value="C5-Methyltransferase"/>
</dbReference>
<dbReference type="RefSeq" id="WP_186946067.1">
    <property type="nucleotide sequence ID" value="NZ_JACOGF010000002.1"/>
</dbReference>
<dbReference type="PROSITE" id="PS51679">
    <property type="entry name" value="SAM_MT_C5"/>
    <property type="match status" value="1"/>
</dbReference>
<dbReference type="NCBIfam" id="TIGR00675">
    <property type="entry name" value="dcm"/>
    <property type="match status" value="1"/>
</dbReference>
<evidence type="ECO:0000256" key="8">
    <source>
        <dbReference type="RuleBase" id="RU000416"/>
    </source>
</evidence>
<gene>
    <name evidence="9" type="primary">dcm</name>
    <name evidence="9" type="ORF">H8L32_05045</name>
</gene>
<evidence type="ECO:0000256" key="3">
    <source>
        <dbReference type="ARBA" id="ARBA00022679"/>
    </source>
</evidence>
<organism evidence="9 10">
    <name type="scientific">Undibacterium hunanense</name>
    <dbReference type="NCBI Taxonomy" id="2762292"/>
    <lineage>
        <taxon>Bacteria</taxon>
        <taxon>Pseudomonadati</taxon>
        <taxon>Pseudomonadota</taxon>
        <taxon>Betaproteobacteria</taxon>
        <taxon>Burkholderiales</taxon>
        <taxon>Oxalobacteraceae</taxon>
        <taxon>Undibacterium</taxon>
    </lineage>
</organism>
<comment type="similarity">
    <text evidence="7 8">Belongs to the class I-like SAM-binding methyltransferase superfamily. C5-methyltransferase family.</text>
</comment>
<evidence type="ECO:0000256" key="4">
    <source>
        <dbReference type="ARBA" id="ARBA00022691"/>
    </source>
</evidence>
<dbReference type="GO" id="GO:0003886">
    <property type="term" value="F:DNA (cytosine-5-)-methyltransferase activity"/>
    <property type="evidence" value="ECO:0007669"/>
    <property type="project" value="UniProtKB-EC"/>
</dbReference>
<dbReference type="Gene3D" id="3.40.50.150">
    <property type="entry name" value="Vaccinia Virus protein VP39"/>
    <property type="match status" value="1"/>
</dbReference>
<keyword evidence="2 7" id="KW-0489">Methyltransferase</keyword>
<keyword evidence="4 7" id="KW-0949">S-adenosyl-L-methionine</keyword>
<dbReference type="Pfam" id="PF00145">
    <property type="entry name" value="DNA_methylase"/>
    <property type="match status" value="2"/>
</dbReference>
<sequence length="381" mass="43501">MNVVEFFAGAGGLAQGLESAGFRHLIALDFNSDACETLKKNYNCNVILKDVREFQFEGLRIEPTLFAGGPPCQPFSTAGRHAAESDHRNGFPDAIRAVRHLKPNAFIFENVNGLLRKNWEEYVTYLVRQLQEPELTIKPKETWYKHSERLNTAYLRKVSNQRTRYQVQMHLVNAANYGVPQKRLRVIFVGFREDLSVRWSLPLPTYSEESLLHSKWITGEYWDEHGITAPICSDIERKKVSRVLEQPELLIRKRWRTVRDALKDLQDPEVYIGNKQDNIHAFIPGARSYKGHTGSDFDQPAKTIKSGVNGIGGGENMLRRENGSVRYFTILELLRLQSFPDNYQLFGTRSSVIKQIGNAVPPLLAYVIANSIKLALQRRGN</sequence>
<dbReference type="InterPro" id="IPR029063">
    <property type="entry name" value="SAM-dependent_MTases_sf"/>
</dbReference>
<reference evidence="9 10" key="1">
    <citation type="submission" date="2020-08" db="EMBL/GenBank/DDBJ databases">
        <title>Novel species isolated from subtropical streams in China.</title>
        <authorList>
            <person name="Lu H."/>
        </authorList>
    </citation>
    <scope>NUCLEOTIDE SEQUENCE [LARGE SCALE GENOMIC DNA]</scope>
    <source>
        <strain evidence="9 10">CY18W</strain>
    </source>
</reference>
<dbReference type="PRINTS" id="PR00105">
    <property type="entry name" value="C5METTRFRASE"/>
</dbReference>
<evidence type="ECO:0000313" key="9">
    <source>
        <dbReference type="EMBL" id="MBC3916834.1"/>
    </source>
</evidence>
<evidence type="ECO:0000256" key="6">
    <source>
        <dbReference type="ARBA" id="ARBA00047422"/>
    </source>
</evidence>